<evidence type="ECO:0000256" key="1">
    <source>
        <dbReference type="ARBA" id="ARBA00023015"/>
    </source>
</evidence>
<dbReference type="PANTHER" id="PTHR43537">
    <property type="entry name" value="TRANSCRIPTIONAL REGULATOR, GNTR FAMILY"/>
    <property type="match status" value="1"/>
</dbReference>
<dbReference type="Gene3D" id="1.10.10.10">
    <property type="entry name" value="Winged helix-like DNA-binding domain superfamily/Winged helix DNA-binding domain"/>
    <property type="match status" value="1"/>
</dbReference>
<evidence type="ECO:0000256" key="3">
    <source>
        <dbReference type="ARBA" id="ARBA00023163"/>
    </source>
</evidence>
<keyword evidence="2 5" id="KW-0238">DNA-binding</keyword>
<dbReference type="Gene3D" id="1.20.120.530">
    <property type="entry name" value="GntR ligand-binding domain-like"/>
    <property type="match status" value="1"/>
</dbReference>
<organism evidence="5 6">
    <name type="scientific">Nocardia puris</name>
    <dbReference type="NCBI Taxonomy" id="208602"/>
    <lineage>
        <taxon>Bacteria</taxon>
        <taxon>Bacillati</taxon>
        <taxon>Actinomycetota</taxon>
        <taxon>Actinomycetes</taxon>
        <taxon>Mycobacteriales</taxon>
        <taxon>Nocardiaceae</taxon>
        <taxon>Nocardia</taxon>
    </lineage>
</organism>
<evidence type="ECO:0000313" key="6">
    <source>
        <dbReference type="Proteomes" id="UP000252586"/>
    </source>
</evidence>
<proteinExistence type="predicted"/>
<keyword evidence="3" id="KW-0804">Transcription</keyword>
<dbReference type="SUPFAM" id="SSF46785">
    <property type="entry name" value="Winged helix' DNA-binding domain"/>
    <property type="match status" value="1"/>
</dbReference>
<dbReference type="GO" id="GO:0003677">
    <property type="term" value="F:DNA binding"/>
    <property type="evidence" value="ECO:0007669"/>
    <property type="project" value="UniProtKB-KW"/>
</dbReference>
<evidence type="ECO:0000256" key="2">
    <source>
        <dbReference type="ARBA" id="ARBA00023125"/>
    </source>
</evidence>
<dbReference type="SMART" id="SM00345">
    <property type="entry name" value="HTH_GNTR"/>
    <property type="match status" value="1"/>
</dbReference>
<dbReference type="AlphaFoldDB" id="A0A366DN03"/>
<dbReference type="PANTHER" id="PTHR43537:SF45">
    <property type="entry name" value="GNTR FAMILY REGULATORY PROTEIN"/>
    <property type="match status" value="1"/>
</dbReference>
<evidence type="ECO:0000313" key="5">
    <source>
        <dbReference type="EMBL" id="RBO90608.1"/>
    </source>
</evidence>
<name>A0A366DN03_9NOCA</name>
<dbReference type="PROSITE" id="PS50949">
    <property type="entry name" value="HTH_GNTR"/>
    <property type="match status" value="1"/>
</dbReference>
<accession>A0A366DN03</accession>
<dbReference type="EMBL" id="QNRE01000005">
    <property type="protein sequence ID" value="RBO90608.1"/>
    <property type="molecule type" value="Genomic_DNA"/>
</dbReference>
<dbReference type="InterPro" id="IPR000524">
    <property type="entry name" value="Tscrpt_reg_HTH_GntR"/>
</dbReference>
<dbReference type="GO" id="GO:0003700">
    <property type="term" value="F:DNA-binding transcription factor activity"/>
    <property type="evidence" value="ECO:0007669"/>
    <property type="project" value="InterPro"/>
</dbReference>
<dbReference type="InterPro" id="IPR008920">
    <property type="entry name" value="TF_FadR/GntR_C"/>
</dbReference>
<dbReference type="PRINTS" id="PR00035">
    <property type="entry name" value="HTHGNTR"/>
</dbReference>
<dbReference type="CDD" id="cd07377">
    <property type="entry name" value="WHTH_GntR"/>
    <property type="match status" value="1"/>
</dbReference>
<dbReference type="STRING" id="1210090.GCA_001613185_01588"/>
<comment type="caution">
    <text evidence="5">The sequence shown here is derived from an EMBL/GenBank/DDBJ whole genome shotgun (WGS) entry which is preliminary data.</text>
</comment>
<dbReference type="OrthoDB" id="8680240at2"/>
<keyword evidence="1" id="KW-0805">Transcription regulation</keyword>
<dbReference type="Proteomes" id="UP000252586">
    <property type="component" value="Unassembled WGS sequence"/>
</dbReference>
<dbReference type="InterPro" id="IPR011711">
    <property type="entry name" value="GntR_C"/>
</dbReference>
<reference evidence="5 6" key="1">
    <citation type="submission" date="2018-06" db="EMBL/GenBank/DDBJ databases">
        <title>Genomic Encyclopedia of Type Strains, Phase IV (KMG-IV): sequencing the most valuable type-strain genomes for metagenomic binning, comparative biology and taxonomic classification.</title>
        <authorList>
            <person name="Goeker M."/>
        </authorList>
    </citation>
    <scope>NUCLEOTIDE SEQUENCE [LARGE SCALE GENOMIC DNA]</scope>
    <source>
        <strain evidence="5 6">DSM 44599</strain>
    </source>
</reference>
<sequence length="230" mass="25344">MNGKGRVPLSERVYRSLRRDLAAGALVPTERLGEEKLAEIYGASRTPVRAALARLEADGLVERHPDGLYPYRPRLEELDNLFELRMVLETRGIQRVLADGDAHDLTVIEAELEWWQRFGAEPGEPGPALVAADERFHLTLLAAAGNAALAEALTAVYVRVRPVRTLDLPTPERVATMTAEHIAIAERLLAGEVDLALHTLVAHIGSARRHVLARAEQALKLTRLGRAVRD</sequence>
<dbReference type="Pfam" id="PF00392">
    <property type="entry name" value="GntR"/>
    <property type="match status" value="1"/>
</dbReference>
<dbReference type="InterPro" id="IPR036388">
    <property type="entry name" value="WH-like_DNA-bd_sf"/>
</dbReference>
<dbReference type="InterPro" id="IPR036390">
    <property type="entry name" value="WH_DNA-bd_sf"/>
</dbReference>
<protein>
    <submittedName>
        <fullName evidence="5">DNA-binding GntR family transcriptional regulator</fullName>
    </submittedName>
</protein>
<feature type="domain" description="HTH gntR-type" evidence="4">
    <location>
        <begin position="7"/>
        <end position="73"/>
    </location>
</feature>
<gene>
    <name evidence="5" type="ORF">DFR74_10510</name>
</gene>
<dbReference type="SMART" id="SM00895">
    <property type="entry name" value="FCD"/>
    <property type="match status" value="1"/>
</dbReference>
<dbReference type="SUPFAM" id="SSF48008">
    <property type="entry name" value="GntR ligand-binding domain-like"/>
    <property type="match status" value="1"/>
</dbReference>
<dbReference type="RefSeq" id="WP_067505687.1">
    <property type="nucleotide sequence ID" value="NZ_CP107943.1"/>
</dbReference>
<dbReference type="Pfam" id="PF07729">
    <property type="entry name" value="FCD"/>
    <property type="match status" value="1"/>
</dbReference>
<keyword evidence="6" id="KW-1185">Reference proteome</keyword>
<evidence type="ECO:0000259" key="4">
    <source>
        <dbReference type="PROSITE" id="PS50949"/>
    </source>
</evidence>